<protein>
    <submittedName>
        <fullName evidence="2">Uncharacterized protein</fullName>
    </submittedName>
</protein>
<comment type="caution">
    <text evidence="2">The sequence shown here is derived from an EMBL/GenBank/DDBJ whole genome shotgun (WGS) entry which is preliminary data.</text>
</comment>
<feature type="signal peptide" evidence="1">
    <location>
        <begin position="1"/>
        <end position="26"/>
    </location>
</feature>
<dbReference type="Proteomes" id="UP001565243">
    <property type="component" value="Unassembled WGS sequence"/>
</dbReference>
<feature type="chain" id="PRO_5045690049" evidence="1">
    <location>
        <begin position="27"/>
        <end position="139"/>
    </location>
</feature>
<proteinExistence type="predicted"/>
<keyword evidence="1" id="KW-0732">Signal</keyword>
<evidence type="ECO:0000256" key="1">
    <source>
        <dbReference type="SAM" id="SignalP"/>
    </source>
</evidence>
<gene>
    <name evidence="2" type="ORF">AB6T85_00975</name>
</gene>
<dbReference type="EMBL" id="JBGFFX010000001">
    <property type="protein sequence ID" value="MEY8769014.1"/>
    <property type="molecule type" value="Genomic_DNA"/>
</dbReference>
<name>A0ABV4E2A2_9GAMM</name>
<reference evidence="2 3" key="1">
    <citation type="submission" date="2024-07" db="EMBL/GenBank/DDBJ databases">
        <authorList>
            <person name="Hebao G."/>
        </authorList>
    </citation>
    <scope>NUCLEOTIDE SEQUENCE [LARGE SCALE GENOMIC DNA]</scope>
    <source>
        <strain evidence="2 3">ACCC 02193</strain>
    </source>
</reference>
<sequence>MKVRPTLTVKIKLLVCIMLFTTSVIADSTDVMRAQFELGHAMTKLGLLTNSFTDKGMESPNTAGALAASDMTASLDKFIASALQKNATCDHIQEIADKKIAGLYENEKEDFGLAAKKAVGEVKAATRNYVSVQCINLTE</sequence>
<keyword evidence="3" id="KW-1185">Reference proteome</keyword>
<evidence type="ECO:0000313" key="2">
    <source>
        <dbReference type="EMBL" id="MEY8769014.1"/>
    </source>
</evidence>
<evidence type="ECO:0000313" key="3">
    <source>
        <dbReference type="Proteomes" id="UP001565243"/>
    </source>
</evidence>
<dbReference type="RefSeq" id="WP_369894617.1">
    <property type="nucleotide sequence ID" value="NZ_JBGFFX010000001.1"/>
</dbReference>
<organism evidence="2 3">
    <name type="scientific">Erwinia aeris</name>
    <dbReference type="NCBI Taxonomy" id="3239803"/>
    <lineage>
        <taxon>Bacteria</taxon>
        <taxon>Pseudomonadati</taxon>
        <taxon>Pseudomonadota</taxon>
        <taxon>Gammaproteobacteria</taxon>
        <taxon>Enterobacterales</taxon>
        <taxon>Erwiniaceae</taxon>
        <taxon>Erwinia</taxon>
    </lineage>
</organism>
<accession>A0ABV4E2A2</accession>